<dbReference type="Pfam" id="PF04964">
    <property type="entry name" value="Flp_Fap"/>
    <property type="match status" value="1"/>
</dbReference>
<evidence type="ECO:0000256" key="1">
    <source>
        <dbReference type="SAM" id="Phobius"/>
    </source>
</evidence>
<dbReference type="InterPro" id="IPR007047">
    <property type="entry name" value="Flp_Fap"/>
</dbReference>
<dbReference type="EMBL" id="JBHUER010000009">
    <property type="protein sequence ID" value="MFD1703845.1"/>
    <property type="molecule type" value="Genomic_DNA"/>
</dbReference>
<proteinExistence type="predicted"/>
<reference evidence="3" key="1">
    <citation type="journal article" date="2019" name="Int. J. Syst. Evol. Microbiol.">
        <title>The Global Catalogue of Microorganisms (GCM) 10K type strain sequencing project: providing services to taxonomists for standard genome sequencing and annotation.</title>
        <authorList>
            <consortium name="The Broad Institute Genomics Platform"/>
            <consortium name="The Broad Institute Genome Sequencing Center for Infectious Disease"/>
            <person name="Wu L."/>
            <person name="Ma J."/>
        </authorList>
    </citation>
    <scope>NUCLEOTIDE SEQUENCE [LARGE SCALE GENOMIC DNA]</scope>
    <source>
        <strain evidence="3">KCTC 23707</strain>
    </source>
</reference>
<keyword evidence="1" id="KW-1133">Transmembrane helix</keyword>
<gene>
    <name evidence="2" type="ORF">ACFSCV_12610</name>
</gene>
<protein>
    <submittedName>
        <fullName evidence="2">Flp family type IVb pilin</fullName>
    </submittedName>
</protein>
<organism evidence="2 3">
    <name type="scientific">Methylopila henanensis</name>
    <dbReference type="NCBI Taxonomy" id="873516"/>
    <lineage>
        <taxon>Bacteria</taxon>
        <taxon>Pseudomonadati</taxon>
        <taxon>Pseudomonadota</taxon>
        <taxon>Alphaproteobacteria</taxon>
        <taxon>Hyphomicrobiales</taxon>
        <taxon>Methylopilaceae</taxon>
        <taxon>Methylopila</taxon>
    </lineage>
</organism>
<evidence type="ECO:0000313" key="2">
    <source>
        <dbReference type="EMBL" id="MFD1703845.1"/>
    </source>
</evidence>
<dbReference type="RefSeq" id="WP_378799944.1">
    <property type="nucleotide sequence ID" value="NZ_JBHUER010000009.1"/>
</dbReference>
<evidence type="ECO:0000313" key="3">
    <source>
        <dbReference type="Proteomes" id="UP001597308"/>
    </source>
</evidence>
<dbReference type="Proteomes" id="UP001597308">
    <property type="component" value="Unassembled WGS sequence"/>
</dbReference>
<keyword evidence="3" id="KW-1185">Reference proteome</keyword>
<sequence>MGQDVTAGALRALTRFWRDERGATAIEYAMIAVGVGAAIAATVYTLGDVVFSKYFERIANETNR</sequence>
<comment type="caution">
    <text evidence="2">The sequence shown here is derived from an EMBL/GenBank/DDBJ whole genome shotgun (WGS) entry which is preliminary data.</text>
</comment>
<feature type="transmembrane region" description="Helical" evidence="1">
    <location>
        <begin position="25"/>
        <end position="47"/>
    </location>
</feature>
<keyword evidence="1" id="KW-0812">Transmembrane</keyword>
<keyword evidence="1" id="KW-0472">Membrane</keyword>
<accession>A0ABW4K6S9</accession>
<name>A0ABW4K6S9_9HYPH</name>